<keyword evidence="2 4" id="KW-0560">Oxidoreductase</keyword>
<dbReference type="EMBL" id="LROR01000070">
    <property type="protein sequence ID" value="OBR91529.1"/>
    <property type="molecule type" value="Genomic_DNA"/>
</dbReference>
<dbReference type="PANTHER" id="PTHR43673:SF10">
    <property type="entry name" value="NADH DEHYDROGENASE_NAD(P)H NITROREDUCTASE XCC3605-RELATED"/>
    <property type="match status" value="1"/>
</dbReference>
<name>A0A166SP69_9CLOT</name>
<keyword evidence="7" id="KW-1185">Reference proteome</keyword>
<evidence type="ECO:0000313" key="5">
    <source>
        <dbReference type="EMBL" id="OBR91529.1"/>
    </source>
</evidence>
<dbReference type="InterPro" id="IPR029479">
    <property type="entry name" value="Nitroreductase"/>
</dbReference>
<accession>A0A166SP69</accession>
<dbReference type="SUPFAM" id="SSF55469">
    <property type="entry name" value="FMN-dependent nitroreductase-like"/>
    <property type="match status" value="1"/>
</dbReference>
<gene>
    <name evidence="4" type="primary">nfrA2_1</name>
    <name evidence="5" type="synonym">nfrA2_2</name>
    <name evidence="5" type="ORF">CLCOS_34490</name>
    <name evidence="4" type="ORF">WX73_00896</name>
</gene>
<dbReference type="Proteomes" id="UP000077384">
    <property type="component" value="Unassembled WGS sequence"/>
</dbReference>
<reference evidence="4 6" key="1">
    <citation type="journal article" date="2015" name="Biotechnol. Bioeng.">
        <title>Genome sequence and phenotypic characterization of Caulobacter segnis.</title>
        <authorList>
            <person name="Patel S."/>
            <person name="Fletcher B."/>
            <person name="Scott D.C."/>
            <person name="Ely B."/>
        </authorList>
    </citation>
    <scope>NUCLEOTIDE SEQUENCE [LARGE SCALE GENOMIC DNA]</scope>
    <source>
        <strain evidence="4 6">PS02</strain>
    </source>
</reference>
<dbReference type="EMBL" id="LITQ01000019">
    <property type="protein sequence ID" value="OAA92600.1"/>
    <property type="molecule type" value="Genomic_DNA"/>
</dbReference>
<dbReference type="RefSeq" id="WP_063601516.1">
    <property type="nucleotide sequence ID" value="NZ_LITQ01000019.1"/>
</dbReference>
<dbReference type="Proteomes" id="UP000093694">
    <property type="component" value="Unassembled WGS sequence"/>
</dbReference>
<evidence type="ECO:0000313" key="4">
    <source>
        <dbReference type="EMBL" id="OAA92600.1"/>
    </source>
</evidence>
<comment type="caution">
    <text evidence="4">The sequence shown here is derived from an EMBL/GenBank/DDBJ whole genome shotgun (WGS) entry which is preliminary data.</text>
</comment>
<evidence type="ECO:0000256" key="2">
    <source>
        <dbReference type="ARBA" id="ARBA00023002"/>
    </source>
</evidence>
<sequence length="180" mass="20738">MIEEISARRSIRKYIDREVENEKILQLIEGARLAPSGSNTQPWNFIVVKSESNRQKISRVCHNQKWMLSAPVFIACVADIRCRIDEKIAVSLDENSPEEELKQIIRDTSISVEHILLGADNLGLGTCWVGWFVQNEIRPILNIPDDKYVVGIVTLGYADEKPKPRPRKKLEEIIHYESWK</sequence>
<comment type="similarity">
    <text evidence="1">Belongs to the nitroreductase family.</text>
</comment>
<protein>
    <submittedName>
        <fullName evidence="4 5">FMN reductase</fullName>
        <ecNumber evidence="4 5">1.5.1.39</ecNumber>
    </submittedName>
</protein>
<dbReference type="Pfam" id="PF00881">
    <property type="entry name" value="Nitroreductase"/>
    <property type="match status" value="1"/>
</dbReference>
<dbReference type="AlphaFoldDB" id="A0A166SP69"/>
<dbReference type="PATRIC" id="fig|1705578.3.peg.1284"/>
<dbReference type="GO" id="GO:0008752">
    <property type="term" value="F:FMN reductase [NAD(P)H] activity"/>
    <property type="evidence" value="ECO:0007669"/>
    <property type="project" value="UniProtKB-EC"/>
</dbReference>
<evidence type="ECO:0000256" key="1">
    <source>
        <dbReference type="ARBA" id="ARBA00007118"/>
    </source>
</evidence>
<dbReference type="Gene3D" id="3.40.109.10">
    <property type="entry name" value="NADH Oxidase"/>
    <property type="match status" value="1"/>
</dbReference>
<evidence type="ECO:0000313" key="7">
    <source>
        <dbReference type="Proteomes" id="UP000093694"/>
    </source>
</evidence>
<dbReference type="InterPro" id="IPR000415">
    <property type="entry name" value="Nitroreductase-like"/>
</dbReference>
<dbReference type="EC" id="1.5.1.39" evidence="4 5"/>
<proteinExistence type="inferred from homology"/>
<organism evidence="4 6">
    <name type="scientific">Clostridium coskatii</name>
    <dbReference type="NCBI Taxonomy" id="1705578"/>
    <lineage>
        <taxon>Bacteria</taxon>
        <taxon>Bacillati</taxon>
        <taxon>Bacillota</taxon>
        <taxon>Clostridia</taxon>
        <taxon>Eubacteriales</taxon>
        <taxon>Clostridiaceae</taxon>
        <taxon>Clostridium</taxon>
    </lineage>
</organism>
<feature type="domain" description="Nitroreductase" evidence="3">
    <location>
        <begin position="5"/>
        <end position="157"/>
    </location>
</feature>
<evidence type="ECO:0000259" key="3">
    <source>
        <dbReference type="Pfam" id="PF00881"/>
    </source>
</evidence>
<reference evidence="5 7" key="2">
    <citation type="journal article" date="2016" name="Front. Microbiol.">
        <title>Industrial Acetogenic Biocatalysts: A Comparative Metabolic and Genomic Analysis.</title>
        <authorList>
            <person name="Bengelsdorf F."/>
            <person name="Poehlein A."/>
            <person name="Sonja S."/>
            <person name="Erz C."/>
            <person name="Hummel T."/>
            <person name="Hoffmeister S."/>
            <person name="Daniel R."/>
            <person name="Durre P."/>
        </authorList>
    </citation>
    <scope>NUCLEOTIDE SEQUENCE [LARGE SCALE GENOMIC DNA]</scope>
    <source>
        <strain evidence="5 7">PTA-10522</strain>
    </source>
</reference>
<evidence type="ECO:0000313" key="6">
    <source>
        <dbReference type="Proteomes" id="UP000077384"/>
    </source>
</evidence>
<dbReference type="PANTHER" id="PTHR43673">
    <property type="entry name" value="NAD(P)H NITROREDUCTASE YDGI-RELATED"/>
    <property type="match status" value="1"/>
</dbReference>